<feature type="domain" description="E2" evidence="8">
    <location>
        <begin position="1"/>
        <end position="102"/>
    </location>
</feature>
<evidence type="ECO:0000259" key="8">
    <source>
        <dbReference type="PROSITE" id="PS51870"/>
    </source>
</evidence>
<evidence type="ECO:0000256" key="4">
    <source>
        <dbReference type="ARBA" id="ARBA00023008"/>
    </source>
</evidence>
<proteinExistence type="inferred from homology"/>
<keyword evidence="2 7" id="KW-0812">Transmembrane</keyword>
<dbReference type="Proteomes" id="UP000694381">
    <property type="component" value="Unassembled WGS sequence"/>
</dbReference>
<dbReference type="PRINTS" id="PR00203">
    <property type="entry name" value="AMYLOIDA4"/>
</dbReference>
<reference evidence="9" key="2">
    <citation type="submission" date="2025-09" db="UniProtKB">
        <authorList>
            <consortium name="Ensembl"/>
        </authorList>
    </citation>
    <scope>IDENTIFICATION</scope>
</reference>
<dbReference type="AlphaFoldDB" id="A0A8C6QPY4"/>
<dbReference type="InterPro" id="IPR036176">
    <property type="entry name" value="E2_sf"/>
</dbReference>
<dbReference type="InterPro" id="IPR008155">
    <property type="entry name" value="Amyloid_glyco"/>
</dbReference>
<dbReference type="Gene3D" id="6.10.250.1670">
    <property type="match status" value="1"/>
</dbReference>
<dbReference type="GO" id="GO:0007417">
    <property type="term" value="P:central nervous system development"/>
    <property type="evidence" value="ECO:0007669"/>
    <property type="project" value="TreeGrafter"/>
</dbReference>
<dbReference type="GO" id="GO:0016020">
    <property type="term" value="C:membrane"/>
    <property type="evidence" value="ECO:0007669"/>
    <property type="project" value="UniProtKB-SubCell"/>
</dbReference>
<evidence type="ECO:0000256" key="1">
    <source>
        <dbReference type="ARBA" id="ARBA00004479"/>
    </source>
</evidence>
<dbReference type="Ensembl" id="ENSNGAT00000011792.1">
    <property type="protein sequence ID" value="ENSNGAP00000006580.1"/>
    <property type="gene ID" value="ENSNGAG00000009815.1"/>
</dbReference>
<evidence type="ECO:0000256" key="2">
    <source>
        <dbReference type="ARBA" id="ARBA00022692"/>
    </source>
</evidence>
<keyword evidence="10" id="KW-1185">Reference proteome</keyword>
<comment type="similarity">
    <text evidence="6">Belongs to the APP family.</text>
</comment>
<dbReference type="SUPFAM" id="SSF109843">
    <property type="entry name" value="CAPPD, an extracellular domain of amyloid beta A4 protein"/>
    <property type="match status" value="1"/>
</dbReference>
<keyword evidence="4" id="KW-0186">Copper</keyword>
<evidence type="ECO:0000256" key="5">
    <source>
        <dbReference type="ARBA" id="ARBA00023136"/>
    </source>
</evidence>
<dbReference type="PANTHER" id="PTHR23103">
    <property type="entry name" value="ALZHEIMER'S DISEASE BETA-AMYLOID RELATED"/>
    <property type="match status" value="1"/>
</dbReference>
<dbReference type="PANTHER" id="PTHR23103:SF14">
    <property type="entry name" value="AMYLOID BETA PRECURSOR LIKE PROTEIN 2"/>
    <property type="match status" value="1"/>
</dbReference>
<evidence type="ECO:0000256" key="3">
    <source>
        <dbReference type="ARBA" id="ARBA00022989"/>
    </source>
</evidence>
<dbReference type="PROSITE" id="PS51870">
    <property type="entry name" value="APP_E2"/>
    <property type="match status" value="1"/>
</dbReference>
<dbReference type="GO" id="GO:0008201">
    <property type="term" value="F:heparin binding"/>
    <property type="evidence" value="ECO:0007669"/>
    <property type="project" value="UniProtKB-UniRule"/>
</dbReference>
<feature type="transmembrane region" description="Helical" evidence="7">
    <location>
        <begin position="194"/>
        <end position="212"/>
    </location>
</feature>
<dbReference type="GeneTree" id="ENSGT00530000063252"/>
<accession>A0A8C6QPY4</accession>
<evidence type="ECO:0000256" key="6">
    <source>
        <dbReference type="PROSITE-ProRule" id="PRU01218"/>
    </source>
</evidence>
<keyword evidence="3 7" id="KW-1133">Transmembrane helix</keyword>
<dbReference type="Gene3D" id="1.20.120.770">
    <property type="entry name" value="Amyloid precursor protein, E2 domain"/>
    <property type="match status" value="2"/>
</dbReference>
<organism evidence="9 10">
    <name type="scientific">Nannospalax galili</name>
    <name type="common">Northern Israeli blind subterranean mole rat</name>
    <name type="synonym">Spalax galili</name>
    <dbReference type="NCBI Taxonomy" id="1026970"/>
    <lineage>
        <taxon>Eukaryota</taxon>
        <taxon>Metazoa</taxon>
        <taxon>Chordata</taxon>
        <taxon>Craniata</taxon>
        <taxon>Vertebrata</taxon>
        <taxon>Euteleostomi</taxon>
        <taxon>Mammalia</taxon>
        <taxon>Eutheria</taxon>
        <taxon>Euarchontoglires</taxon>
        <taxon>Glires</taxon>
        <taxon>Rodentia</taxon>
        <taxon>Myomorpha</taxon>
        <taxon>Muroidea</taxon>
        <taxon>Spalacidae</taxon>
        <taxon>Spalacinae</taxon>
        <taxon>Nannospalax</taxon>
    </lineage>
</organism>
<evidence type="ECO:0000313" key="9">
    <source>
        <dbReference type="Ensembl" id="ENSNGAP00000006580.1"/>
    </source>
</evidence>
<keyword evidence="5 7" id="KW-0472">Membrane</keyword>
<sequence>MIKAVGREAASEKQQLVETHLARVEAMLNDRRRVALENYLAALQSDSPQPPRILQASEKAAQMKSPVMTHLNVTKERRNQSLFLLYKVPYVAQEIQEEIDELLLEQQADMDQFTASISESPVDIRVSSEREIGALISAEENVINSKNKMDENMVIDETLDVKEMIFNARRVGGFEEELESVRPLREDFSLSSNALLVPLAIATVTVISLVMLRKRQYGTISHGIVEGDPMLTPEECHLNKMQNQGYENQPYKHLEQMQI</sequence>
<dbReference type="Pfam" id="PF10515">
    <property type="entry name" value="APP_amyloid"/>
    <property type="match status" value="1"/>
</dbReference>
<evidence type="ECO:0000313" key="10">
    <source>
        <dbReference type="Proteomes" id="UP000694381"/>
    </source>
</evidence>
<dbReference type="InterPro" id="IPR019543">
    <property type="entry name" value="APP_amyloid_C"/>
</dbReference>
<reference evidence="9" key="1">
    <citation type="submission" date="2025-08" db="UniProtKB">
        <authorList>
            <consortium name="Ensembl"/>
        </authorList>
    </citation>
    <scope>IDENTIFICATION</scope>
</reference>
<dbReference type="OMA" id="HIFARRM"/>
<dbReference type="InterPro" id="IPR024329">
    <property type="entry name" value="Amyloid_glyco_E2_domain"/>
</dbReference>
<comment type="subcellular location">
    <subcellularLocation>
        <location evidence="1">Membrane</location>
        <topology evidence="1">Single-pass type I membrane protein</topology>
    </subcellularLocation>
</comment>
<dbReference type="Pfam" id="PF12925">
    <property type="entry name" value="APP_E2"/>
    <property type="match status" value="1"/>
</dbReference>
<protein>
    <recommendedName>
        <fullName evidence="8">E2 domain-containing protein</fullName>
    </recommendedName>
</protein>
<evidence type="ECO:0000256" key="7">
    <source>
        <dbReference type="SAM" id="Phobius"/>
    </source>
</evidence>
<name>A0A8C6QPY4_NANGA</name>
<dbReference type="GO" id="GO:0007409">
    <property type="term" value="P:axonogenesis"/>
    <property type="evidence" value="ECO:0007669"/>
    <property type="project" value="TreeGrafter"/>
</dbReference>